<accession>A0A8J2YAW7</accession>
<dbReference type="Pfam" id="PF04308">
    <property type="entry name" value="RNaseH_like"/>
    <property type="match status" value="1"/>
</dbReference>
<evidence type="ECO:0000313" key="1">
    <source>
        <dbReference type="EMBL" id="GGE21910.1"/>
    </source>
</evidence>
<comment type="caution">
    <text evidence="1">The sequence shown here is derived from an EMBL/GenBank/DDBJ whole genome shotgun (WGS) entry which is preliminary data.</text>
</comment>
<dbReference type="EMBL" id="BMHQ01000008">
    <property type="protein sequence ID" value="GGE21910.1"/>
    <property type="molecule type" value="Genomic_DNA"/>
</dbReference>
<dbReference type="InterPro" id="IPR007405">
    <property type="entry name" value="Phage_KVP40_Orf299"/>
</dbReference>
<protein>
    <submittedName>
        <fullName evidence="1">Uncharacterized protein</fullName>
    </submittedName>
</protein>
<name>A0A8J2YAW7_9BACL</name>
<dbReference type="AlphaFoldDB" id="A0A8J2YAW7"/>
<gene>
    <name evidence="1" type="ORF">GCM10011571_25050</name>
</gene>
<reference evidence="1" key="1">
    <citation type="journal article" date="2014" name="Int. J. Syst. Evol. Microbiol.">
        <title>Complete genome sequence of Corynebacterium casei LMG S-19264T (=DSM 44701T), isolated from a smear-ripened cheese.</title>
        <authorList>
            <consortium name="US DOE Joint Genome Institute (JGI-PGF)"/>
            <person name="Walter F."/>
            <person name="Albersmeier A."/>
            <person name="Kalinowski J."/>
            <person name="Ruckert C."/>
        </authorList>
    </citation>
    <scope>NUCLEOTIDE SEQUENCE</scope>
    <source>
        <strain evidence="1">CGMCC 1.15179</strain>
    </source>
</reference>
<proteinExistence type="predicted"/>
<evidence type="ECO:0000313" key="2">
    <source>
        <dbReference type="Proteomes" id="UP000625210"/>
    </source>
</evidence>
<dbReference type="Proteomes" id="UP000625210">
    <property type="component" value="Unassembled WGS sequence"/>
</dbReference>
<organism evidence="1 2">
    <name type="scientific">Marinithermofilum abyssi</name>
    <dbReference type="NCBI Taxonomy" id="1571185"/>
    <lineage>
        <taxon>Bacteria</taxon>
        <taxon>Bacillati</taxon>
        <taxon>Bacillota</taxon>
        <taxon>Bacilli</taxon>
        <taxon>Bacillales</taxon>
        <taxon>Thermoactinomycetaceae</taxon>
        <taxon>Marinithermofilum</taxon>
    </lineage>
</organism>
<keyword evidence="2" id="KW-1185">Reference proteome</keyword>
<sequence length="157" mass="18103">MQFIHPRKGTIRLKDMVKEIRKYLEEDPSARYKVVIGTDSQTSRSETLFVTAIIVQRVGKGALFYYSKKRSRPLMDLRYRIYKETEYSLTCMERLKEKGFLGISMDLPVEIHLDVGRKGETRKLIQEVVGWVTSVGYTAKIKPDAYAASAVADRFTK</sequence>
<reference evidence="1" key="2">
    <citation type="submission" date="2020-09" db="EMBL/GenBank/DDBJ databases">
        <authorList>
            <person name="Sun Q."/>
            <person name="Zhou Y."/>
        </authorList>
    </citation>
    <scope>NUCLEOTIDE SEQUENCE</scope>
    <source>
        <strain evidence="1">CGMCC 1.15179</strain>
    </source>
</reference>
<dbReference type="PANTHER" id="PTHR39961:SF1">
    <property type="entry name" value="DUF458 DOMAIN-CONTAINING PROTEIN"/>
    <property type="match status" value="1"/>
</dbReference>
<dbReference type="RefSeq" id="WP_188648224.1">
    <property type="nucleotide sequence ID" value="NZ_BMHQ01000008.1"/>
</dbReference>
<dbReference type="PANTHER" id="PTHR39961">
    <property type="entry name" value="HYPOTHETICAL CYTOSOLIC PROTEIN"/>
    <property type="match status" value="1"/>
</dbReference>